<dbReference type="Pfam" id="PF23559">
    <property type="entry name" value="WHD_DRP"/>
    <property type="match status" value="1"/>
</dbReference>
<evidence type="ECO:0000256" key="6">
    <source>
        <dbReference type="ARBA" id="ARBA00022840"/>
    </source>
</evidence>
<reference evidence="11" key="1">
    <citation type="submission" date="2018-01" db="EMBL/GenBank/DDBJ databases">
        <authorList>
            <person name="Mao J.F."/>
        </authorList>
    </citation>
    <scope>NUCLEOTIDE SEQUENCE</scope>
    <source>
        <strain evidence="11">Huo1</strain>
        <tissue evidence="11">Leaf</tissue>
    </source>
</reference>
<dbReference type="Gene3D" id="1.20.5.4130">
    <property type="match status" value="1"/>
</dbReference>
<dbReference type="InterPro" id="IPR027417">
    <property type="entry name" value="P-loop_NTPase"/>
</dbReference>
<dbReference type="PANTHER" id="PTHR23155">
    <property type="entry name" value="DISEASE RESISTANCE PROTEIN RP"/>
    <property type="match status" value="1"/>
</dbReference>
<dbReference type="PANTHER" id="PTHR23155:SF1185">
    <property type="entry name" value="DISEASE RESISTANCE RPP8-LIKE PROTEIN 3-RELATED"/>
    <property type="match status" value="1"/>
</dbReference>
<evidence type="ECO:0000256" key="1">
    <source>
        <dbReference type="ARBA" id="ARBA00008894"/>
    </source>
</evidence>
<dbReference type="GO" id="GO:0098542">
    <property type="term" value="P:defense response to other organism"/>
    <property type="evidence" value="ECO:0007669"/>
    <property type="project" value="TreeGrafter"/>
</dbReference>
<accession>A0A8X9A706</accession>
<reference evidence="11" key="2">
    <citation type="submission" date="2020-08" db="EMBL/GenBank/DDBJ databases">
        <title>Plant Genome Project.</title>
        <authorList>
            <person name="Zhang R.-G."/>
        </authorList>
    </citation>
    <scope>NUCLEOTIDE SEQUENCE</scope>
    <source>
        <strain evidence="11">Huo1</strain>
        <tissue evidence="11">Leaf</tissue>
    </source>
</reference>
<dbReference type="Pfam" id="PF23598">
    <property type="entry name" value="LRR_14"/>
    <property type="match status" value="1"/>
</dbReference>
<feature type="domain" description="Disease resistance protein winged helix" evidence="9">
    <location>
        <begin position="619"/>
        <end position="696"/>
    </location>
</feature>
<dbReference type="GO" id="GO:0043531">
    <property type="term" value="F:ADP binding"/>
    <property type="evidence" value="ECO:0007669"/>
    <property type="project" value="InterPro"/>
</dbReference>
<evidence type="ECO:0000313" key="12">
    <source>
        <dbReference type="Proteomes" id="UP000298416"/>
    </source>
</evidence>
<dbReference type="Pfam" id="PF00931">
    <property type="entry name" value="NB-ARC"/>
    <property type="match status" value="2"/>
</dbReference>
<evidence type="ECO:0000256" key="3">
    <source>
        <dbReference type="ARBA" id="ARBA00022737"/>
    </source>
</evidence>
<dbReference type="GO" id="GO:0005524">
    <property type="term" value="F:ATP binding"/>
    <property type="evidence" value="ECO:0007669"/>
    <property type="project" value="UniProtKB-KW"/>
</dbReference>
<feature type="domain" description="NB-ARC" evidence="7">
    <location>
        <begin position="371"/>
        <end position="527"/>
    </location>
</feature>
<protein>
    <recommendedName>
        <fullName evidence="13">Disease resistance protein RPM1</fullName>
    </recommendedName>
</protein>
<name>A0A8X9A706_SALSN</name>
<proteinExistence type="inferred from homology"/>
<dbReference type="PRINTS" id="PR00364">
    <property type="entry name" value="DISEASERSIST"/>
</dbReference>
<dbReference type="Proteomes" id="UP000298416">
    <property type="component" value="Unassembled WGS sequence"/>
</dbReference>
<dbReference type="InterPro" id="IPR058922">
    <property type="entry name" value="WHD_DRP"/>
</dbReference>
<evidence type="ECO:0000259" key="9">
    <source>
        <dbReference type="Pfam" id="PF23559"/>
    </source>
</evidence>
<evidence type="ECO:0000259" key="10">
    <source>
        <dbReference type="Pfam" id="PF23598"/>
    </source>
</evidence>
<evidence type="ECO:0000256" key="5">
    <source>
        <dbReference type="ARBA" id="ARBA00022821"/>
    </source>
</evidence>
<evidence type="ECO:0000256" key="4">
    <source>
        <dbReference type="ARBA" id="ARBA00022741"/>
    </source>
</evidence>
<comment type="similarity">
    <text evidence="1">Belongs to the disease resistance NB-LRR family.</text>
</comment>
<evidence type="ECO:0000259" key="8">
    <source>
        <dbReference type="Pfam" id="PF18052"/>
    </source>
</evidence>
<feature type="domain" description="Disease resistance N-terminal" evidence="8">
    <location>
        <begin position="219"/>
        <end position="297"/>
    </location>
</feature>
<dbReference type="InterPro" id="IPR044974">
    <property type="entry name" value="Disease_R_plants"/>
</dbReference>
<dbReference type="CDD" id="cd14798">
    <property type="entry name" value="RX-CC_like"/>
    <property type="match status" value="1"/>
</dbReference>
<gene>
    <name evidence="11" type="ORF">SASPL_103665</name>
</gene>
<dbReference type="Gene3D" id="3.80.10.10">
    <property type="entry name" value="Ribonuclease Inhibitor"/>
    <property type="match status" value="2"/>
</dbReference>
<keyword evidence="6" id="KW-0067">ATP-binding</keyword>
<dbReference type="SUPFAM" id="SSF52058">
    <property type="entry name" value="L domain-like"/>
    <property type="match status" value="1"/>
</dbReference>
<dbReference type="GO" id="GO:0051607">
    <property type="term" value="P:defense response to virus"/>
    <property type="evidence" value="ECO:0007669"/>
    <property type="project" value="UniProtKB-ARBA"/>
</dbReference>
<keyword evidence="2" id="KW-0433">Leucine-rich repeat</keyword>
<dbReference type="AlphaFoldDB" id="A0A8X9A706"/>
<feature type="domain" description="Disease resistance R13L4/SHOC-2-like LRR" evidence="10">
    <location>
        <begin position="781"/>
        <end position="1070"/>
    </location>
</feature>
<dbReference type="InterPro" id="IPR055414">
    <property type="entry name" value="LRR_R13L4/SHOC2-like"/>
</dbReference>
<dbReference type="InterPro" id="IPR041118">
    <property type="entry name" value="Rx_N"/>
</dbReference>
<feature type="domain" description="NB-ARC" evidence="7">
    <location>
        <begin position="32"/>
        <end position="175"/>
    </location>
</feature>
<dbReference type="InterPro" id="IPR038005">
    <property type="entry name" value="RX-like_CC"/>
</dbReference>
<sequence length="1144" mass="130782">MQDYDIRNECNEKWRQRTLTFESGDVFVGKDQELDRLLSLVVDDEAHRIISLWGMGGVGKTTIATKLYNHHRTKNFFESFAWVYVSQECQMRSILEDVLKQLKKSPHQNISGLSDTQLLGQLCEIQWAKKCMVVIDDIRKIEHWDGLNHALNFEGTKTKILLTTRKHNIANIGFAIKIGLLSDNEGGREFLERKASPYINSQGFRFEENGRKTMAEGVASMALKTIHDLLLEEAKFLIGVRSEVKTLDVILKEMKALLIAADNRERSEDMVRHWLRHVRELAYRADDTISLYAAIYVSSNRSLRHKFSCILTEGYSLHKIGSEIKEIKSEMASLNSRMVSYGMHRIIQGESSTQPLEPIVSIETEVFVGKKEEVEQLVSHLVGDESNPVISLWGMGGIGKTTIAKRVYNHPTTRRFFESFAWVSVSQKWDIESLFLNVLRKLSPLHNTSGLSVPELAEELVRVQEAKKCMIVIDDIWSTQAWRQLRRAFSPKTKILLTTRIHDVANIGFAIKARLLTDDEGWELLNIKRNAPIPTNVPAEENNMLEKIGREMVAKCGNLPLAISLLGGILRNKKSSAEWKSVNENLSAENLNDEIQEVLHLSYQDLPYFLKPCFLYMGMYKEDEVIPATDICVLWIAQGMISQPQENRGNEMPLMDIAQRYLTELASRSVVEITRDDPIRGQTTRMCKLHDAVREMCLSLAIDEDFGLRNLDYEGGPFSGFFHDSLSHRTTRHLIVYLKSKLEEESREPAVTYDQDTTKIVRSLLFINDMEGLPLTQFPNRIVRLKEFKVLKTLSICGFVFEGRKLLKEISKLVLLRILRLRDCLFDELPSSLKNLVYLHTLDLWNSGNVKIPNGVLDKLLRLRHLILPVYYAENLEDYRMSLEGLEQLETLVGYNSLVHQLESPTQMTNLRHFEGIVHDNQSLSDIINAFCTSWNHCKCGGLRIKQGCHISSEEDLMIFKKVFKLHNLYISVPIENLFKELESEAYTSNLLSLILSESNIKEDPMETLGKLPHLVDLWMTEACFLGEEITCHASSFPSLKRLGIEELPNLREWKVEEGAMSLVSEISIHGCPLLEMVPDGLRFLNALKGLQISGMPQLGERVSEGGEDFHKVQHVPSIVIRYASYLFKAISTIIPFSYDFEIM</sequence>
<dbReference type="FunFam" id="3.40.50.300:FF:001091">
    <property type="entry name" value="Probable disease resistance protein At1g61300"/>
    <property type="match status" value="2"/>
</dbReference>
<evidence type="ECO:0000256" key="2">
    <source>
        <dbReference type="ARBA" id="ARBA00022614"/>
    </source>
</evidence>
<dbReference type="FunFam" id="1.10.10.10:FF:000322">
    <property type="entry name" value="Probable disease resistance protein At1g63360"/>
    <property type="match status" value="1"/>
</dbReference>
<keyword evidence="5" id="KW-0611">Plant defense</keyword>
<evidence type="ECO:0000259" key="7">
    <source>
        <dbReference type="Pfam" id="PF00931"/>
    </source>
</evidence>
<comment type="caution">
    <text evidence="11">The sequence shown here is derived from an EMBL/GenBank/DDBJ whole genome shotgun (WGS) entry which is preliminary data.</text>
</comment>
<dbReference type="InterPro" id="IPR042197">
    <property type="entry name" value="Apaf_helical"/>
</dbReference>
<keyword evidence="3" id="KW-0677">Repeat</keyword>
<dbReference type="InterPro" id="IPR032675">
    <property type="entry name" value="LRR_dom_sf"/>
</dbReference>
<dbReference type="Gene3D" id="3.40.50.300">
    <property type="entry name" value="P-loop containing nucleotide triphosphate hydrolases"/>
    <property type="match status" value="2"/>
</dbReference>
<keyword evidence="12" id="KW-1185">Reference proteome</keyword>
<evidence type="ECO:0000313" key="11">
    <source>
        <dbReference type="EMBL" id="KAG6432092.1"/>
    </source>
</evidence>
<dbReference type="Pfam" id="PF18052">
    <property type="entry name" value="Rx_N"/>
    <property type="match status" value="1"/>
</dbReference>
<organism evidence="11">
    <name type="scientific">Salvia splendens</name>
    <name type="common">Scarlet sage</name>
    <dbReference type="NCBI Taxonomy" id="180675"/>
    <lineage>
        <taxon>Eukaryota</taxon>
        <taxon>Viridiplantae</taxon>
        <taxon>Streptophyta</taxon>
        <taxon>Embryophyta</taxon>
        <taxon>Tracheophyta</taxon>
        <taxon>Spermatophyta</taxon>
        <taxon>Magnoliopsida</taxon>
        <taxon>eudicotyledons</taxon>
        <taxon>Gunneridae</taxon>
        <taxon>Pentapetalae</taxon>
        <taxon>asterids</taxon>
        <taxon>lamiids</taxon>
        <taxon>Lamiales</taxon>
        <taxon>Lamiaceae</taxon>
        <taxon>Nepetoideae</taxon>
        <taxon>Mentheae</taxon>
        <taxon>Salviinae</taxon>
        <taxon>Salvia</taxon>
        <taxon>Salvia subgen. Calosphace</taxon>
        <taxon>core Calosphace</taxon>
    </lineage>
</organism>
<evidence type="ECO:0008006" key="13">
    <source>
        <dbReference type="Google" id="ProtNLM"/>
    </source>
</evidence>
<dbReference type="SUPFAM" id="SSF52540">
    <property type="entry name" value="P-loop containing nucleoside triphosphate hydrolases"/>
    <property type="match status" value="2"/>
</dbReference>
<dbReference type="InterPro" id="IPR002182">
    <property type="entry name" value="NB-ARC"/>
</dbReference>
<dbReference type="EMBL" id="PNBA02000002">
    <property type="protein sequence ID" value="KAG6432092.1"/>
    <property type="molecule type" value="Genomic_DNA"/>
</dbReference>
<dbReference type="Gene3D" id="1.10.8.430">
    <property type="entry name" value="Helical domain of apoptotic protease-activating factors"/>
    <property type="match status" value="1"/>
</dbReference>
<keyword evidence="4" id="KW-0547">Nucleotide-binding</keyword>